<proteinExistence type="predicted"/>
<sequence length="67" mass="7382">MQIFLDINNHYVSYIILVDVYCGEVSKTGKTTTLIVLQVNGVDLVEIAGREVAITNLHSCNGPEFVL</sequence>
<organism evidence="1 2">
    <name type="scientific">Pistacia atlantica</name>
    <dbReference type="NCBI Taxonomy" id="434234"/>
    <lineage>
        <taxon>Eukaryota</taxon>
        <taxon>Viridiplantae</taxon>
        <taxon>Streptophyta</taxon>
        <taxon>Embryophyta</taxon>
        <taxon>Tracheophyta</taxon>
        <taxon>Spermatophyta</taxon>
        <taxon>Magnoliopsida</taxon>
        <taxon>eudicotyledons</taxon>
        <taxon>Gunneridae</taxon>
        <taxon>Pentapetalae</taxon>
        <taxon>rosids</taxon>
        <taxon>malvids</taxon>
        <taxon>Sapindales</taxon>
        <taxon>Anacardiaceae</taxon>
        <taxon>Pistacia</taxon>
    </lineage>
</organism>
<dbReference type="EMBL" id="CM047910">
    <property type="protein sequence ID" value="KAJ0076139.1"/>
    <property type="molecule type" value="Genomic_DNA"/>
</dbReference>
<keyword evidence="2" id="KW-1185">Reference proteome</keyword>
<comment type="caution">
    <text evidence="1">The sequence shown here is derived from an EMBL/GenBank/DDBJ whole genome shotgun (WGS) entry which is preliminary data.</text>
</comment>
<name>A0ACC0ZU72_9ROSI</name>
<evidence type="ECO:0000313" key="2">
    <source>
        <dbReference type="Proteomes" id="UP001164250"/>
    </source>
</evidence>
<accession>A0ACC0ZU72</accession>
<evidence type="ECO:0000313" key="1">
    <source>
        <dbReference type="EMBL" id="KAJ0076139.1"/>
    </source>
</evidence>
<protein>
    <submittedName>
        <fullName evidence="1">Uncharacterized protein</fullName>
    </submittedName>
</protein>
<gene>
    <name evidence="1" type="ORF">Patl1_34994</name>
</gene>
<dbReference type="Proteomes" id="UP001164250">
    <property type="component" value="Chromosome 15"/>
</dbReference>
<reference evidence="2" key="1">
    <citation type="journal article" date="2023" name="G3 (Bethesda)">
        <title>Genome assembly and association tests identify interacting loci associated with vigor, precocity, and sex in interspecific pistachio rootstocks.</title>
        <authorList>
            <person name="Palmer W."/>
            <person name="Jacygrad E."/>
            <person name="Sagayaradj S."/>
            <person name="Cavanaugh K."/>
            <person name="Han R."/>
            <person name="Bertier L."/>
            <person name="Beede B."/>
            <person name="Kafkas S."/>
            <person name="Golino D."/>
            <person name="Preece J."/>
            <person name="Michelmore R."/>
        </authorList>
    </citation>
    <scope>NUCLEOTIDE SEQUENCE [LARGE SCALE GENOMIC DNA]</scope>
</reference>